<name>A0ABQ8JJJ1_DERPT</name>
<accession>A0ABQ8JJJ1</accession>
<organism evidence="1 2">
    <name type="scientific">Dermatophagoides pteronyssinus</name>
    <name type="common">European house dust mite</name>
    <dbReference type="NCBI Taxonomy" id="6956"/>
    <lineage>
        <taxon>Eukaryota</taxon>
        <taxon>Metazoa</taxon>
        <taxon>Ecdysozoa</taxon>
        <taxon>Arthropoda</taxon>
        <taxon>Chelicerata</taxon>
        <taxon>Arachnida</taxon>
        <taxon>Acari</taxon>
        <taxon>Acariformes</taxon>
        <taxon>Sarcoptiformes</taxon>
        <taxon>Astigmata</taxon>
        <taxon>Psoroptidia</taxon>
        <taxon>Analgoidea</taxon>
        <taxon>Pyroglyphidae</taxon>
        <taxon>Dermatophagoidinae</taxon>
        <taxon>Dermatophagoides</taxon>
    </lineage>
</organism>
<proteinExistence type="predicted"/>
<reference evidence="1 2" key="2">
    <citation type="journal article" date="2022" name="Mol. Biol. Evol.">
        <title>Comparative Genomics Reveals Insights into the Divergent Evolution of Astigmatic Mites and Household Pest Adaptations.</title>
        <authorList>
            <person name="Xiong Q."/>
            <person name="Wan A.T."/>
            <person name="Liu X."/>
            <person name="Fung C.S."/>
            <person name="Xiao X."/>
            <person name="Malainual N."/>
            <person name="Hou J."/>
            <person name="Wang L."/>
            <person name="Wang M."/>
            <person name="Yang K.Y."/>
            <person name="Cui Y."/>
            <person name="Leung E.L."/>
            <person name="Nong W."/>
            <person name="Shin S.K."/>
            <person name="Au S.W."/>
            <person name="Jeong K.Y."/>
            <person name="Chew F.T."/>
            <person name="Hui J.H."/>
            <person name="Leung T.F."/>
            <person name="Tungtrongchitr A."/>
            <person name="Zhong N."/>
            <person name="Liu Z."/>
            <person name="Tsui S.K."/>
        </authorList>
    </citation>
    <scope>NUCLEOTIDE SEQUENCE [LARGE SCALE GENOMIC DNA]</scope>
    <source>
        <strain evidence="1">Derp</strain>
    </source>
</reference>
<gene>
    <name evidence="1" type="ORF">DERP_003435</name>
</gene>
<evidence type="ECO:0000313" key="1">
    <source>
        <dbReference type="EMBL" id="KAH9422754.1"/>
    </source>
</evidence>
<dbReference type="Proteomes" id="UP000887458">
    <property type="component" value="Unassembled WGS sequence"/>
</dbReference>
<reference evidence="1 2" key="1">
    <citation type="journal article" date="2018" name="J. Allergy Clin. Immunol.">
        <title>High-quality assembly of Dermatophagoides pteronyssinus genome and transcriptome reveals a wide range of novel allergens.</title>
        <authorList>
            <person name="Liu X.Y."/>
            <person name="Yang K.Y."/>
            <person name="Wang M.Q."/>
            <person name="Kwok J.S."/>
            <person name="Zeng X."/>
            <person name="Yang Z."/>
            <person name="Xiao X.J."/>
            <person name="Lau C.P."/>
            <person name="Li Y."/>
            <person name="Huang Z.M."/>
            <person name="Ba J.G."/>
            <person name="Yim A.K."/>
            <person name="Ouyang C.Y."/>
            <person name="Ngai S.M."/>
            <person name="Chan T.F."/>
            <person name="Leung E.L."/>
            <person name="Liu L."/>
            <person name="Liu Z.G."/>
            <person name="Tsui S.K."/>
        </authorList>
    </citation>
    <scope>NUCLEOTIDE SEQUENCE [LARGE SCALE GENOMIC DNA]</scope>
    <source>
        <strain evidence="1">Derp</strain>
    </source>
</reference>
<comment type="caution">
    <text evidence="1">The sequence shown here is derived from an EMBL/GenBank/DDBJ whole genome shotgun (WGS) entry which is preliminary data.</text>
</comment>
<sequence length="67" mass="7899">MIVNKSPIILQYQVQLFSMTENVVLCMTFSLMCFKFGKKSFLFQLIMKFSCKTIKLMEYSSKLVQQL</sequence>
<keyword evidence="2" id="KW-1185">Reference proteome</keyword>
<evidence type="ECO:0000313" key="2">
    <source>
        <dbReference type="Proteomes" id="UP000887458"/>
    </source>
</evidence>
<protein>
    <submittedName>
        <fullName evidence="1">Uncharacterized protein</fullName>
    </submittedName>
</protein>
<dbReference type="EMBL" id="NJHN03000036">
    <property type="protein sequence ID" value="KAH9422754.1"/>
    <property type="molecule type" value="Genomic_DNA"/>
</dbReference>